<dbReference type="RefSeq" id="WP_136549402.1">
    <property type="nucleotide sequence ID" value="NZ_CP031093.1"/>
</dbReference>
<dbReference type="GO" id="GO:0015385">
    <property type="term" value="F:sodium:proton antiporter activity"/>
    <property type="evidence" value="ECO:0007669"/>
    <property type="project" value="TreeGrafter"/>
</dbReference>
<proteinExistence type="predicted"/>
<dbReference type="PANTHER" id="PTHR34703">
    <property type="entry name" value="ANTIPORTER SUBUNIT MNHG2-RELATED"/>
    <property type="match status" value="1"/>
</dbReference>
<dbReference type="InterPro" id="IPR005133">
    <property type="entry name" value="PhaG_MnhG_YufB"/>
</dbReference>
<keyword evidence="1" id="KW-1133">Transmembrane helix</keyword>
<feature type="transmembrane region" description="Helical" evidence="1">
    <location>
        <begin position="43"/>
        <end position="65"/>
    </location>
</feature>
<evidence type="ECO:0000256" key="1">
    <source>
        <dbReference type="SAM" id="Phobius"/>
    </source>
</evidence>
<dbReference type="NCBIfam" id="TIGR01300">
    <property type="entry name" value="CPA3_mnhG_phaG"/>
    <property type="match status" value="1"/>
</dbReference>
<dbReference type="PANTHER" id="PTHR34703:SF1">
    <property type="entry name" value="ANTIPORTER SUBUNIT MNHG2-RELATED"/>
    <property type="match status" value="1"/>
</dbReference>
<keyword evidence="1" id="KW-0812">Transmembrane</keyword>
<keyword evidence="3" id="KW-1185">Reference proteome</keyword>
<keyword evidence="1" id="KW-0472">Membrane</keyword>
<dbReference type="Proteomes" id="UP000298049">
    <property type="component" value="Chromosome"/>
</dbReference>
<feature type="transmembrane region" description="Helical" evidence="1">
    <location>
        <begin position="71"/>
        <end position="89"/>
    </location>
</feature>
<dbReference type="AlphaFoldDB" id="A0A4P7XI06"/>
<protein>
    <submittedName>
        <fullName evidence="2">Na+/H+ antiporter subunit G</fullName>
    </submittedName>
</protein>
<organism evidence="2 3">
    <name type="scientific">Hydrocarboniclastica marina</name>
    <dbReference type="NCBI Taxonomy" id="2259620"/>
    <lineage>
        <taxon>Bacteria</taxon>
        <taxon>Pseudomonadati</taxon>
        <taxon>Pseudomonadota</taxon>
        <taxon>Gammaproteobacteria</taxon>
        <taxon>Alteromonadales</taxon>
        <taxon>Alteromonadaceae</taxon>
        <taxon>Hydrocarboniclastica</taxon>
    </lineage>
</organism>
<gene>
    <name evidence="2" type="ORF">soil367_12570</name>
</gene>
<feature type="transmembrane region" description="Helical" evidence="1">
    <location>
        <begin position="6"/>
        <end position="31"/>
    </location>
</feature>
<dbReference type="Pfam" id="PF03334">
    <property type="entry name" value="PhaG_MnhG_YufB"/>
    <property type="match status" value="1"/>
</dbReference>
<sequence length="116" mass="12518">MDQLLQALVALAIIVGAGFTLIGSVGLARLPDFYMRLHAPTKATTLGVGAILFGSVLYTMVTLGSFSLHEILITVFLFFTAPVSAHMMIRSALHLELKQSSATRGKPWPHGRPGER</sequence>
<accession>A0A4P7XI06</accession>
<reference evidence="2 3" key="1">
    <citation type="submission" date="2018-07" db="EMBL/GenBank/DDBJ databases">
        <title>Marsedoiliclastica nanhaica gen. nov. sp. nov., a novel marine hydrocarbonoclastic bacterium isolated from an in-situ enriched hydrocarbon-degrading consortium in deep-sea sediment.</title>
        <authorList>
            <person name="Dong C."/>
            <person name="Ma T."/>
            <person name="Liu R."/>
            <person name="Shao Z."/>
        </authorList>
    </citation>
    <scope>NUCLEOTIDE SEQUENCE [LARGE SCALE GENOMIC DNA]</scope>
    <source>
        <strain evidence="3">soil36-7</strain>
    </source>
</reference>
<evidence type="ECO:0000313" key="2">
    <source>
        <dbReference type="EMBL" id="QCF26699.1"/>
    </source>
</evidence>
<evidence type="ECO:0000313" key="3">
    <source>
        <dbReference type="Proteomes" id="UP000298049"/>
    </source>
</evidence>
<dbReference type="NCBIfam" id="NF009316">
    <property type="entry name" value="PRK12674.1-5"/>
    <property type="match status" value="1"/>
</dbReference>
<dbReference type="KEGG" id="hmi:soil367_12570"/>
<dbReference type="EMBL" id="CP031093">
    <property type="protein sequence ID" value="QCF26699.1"/>
    <property type="molecule type" value="Genomic_DNA"/>
</dbReference>
<name>A0A4P7XI06_9ALTE</name>
<dbReference type="OrthoDB" id="9813804at2"/>